<sequence>MSSIVTIPFHGNHVQAVDVDGTPHVVFRPLVESIGLDYRSQSRRLTGKSWAGMVKMTIPSKGGPQETTVIDVRTLTMWLATIDENRVSDEARPLVVAYQSEIADVIESYWTQGGAINPRADEHQMNALIFQARAQMELAQAARGLIHPDHLEARARIILARGLGEAPELDPGSRPLYAQEFLKEKNLSKKQMAAKAGVFGKRLKKAYVEKHGREPEKYDLNVSNGQVRRVNGYTEADRPLMEKVWRTYFAEVPA</sequence>
<proteinExistence type="predicted"/>
<dbReference type="Proteomes" id="UP000320550">
    <property type="component" value="Segment"/>
</dbReference>
<evidence type="ECO:0000313" key="3">
    <source>
        <dbReference type="Proteomes" id="UP000320550"/>
    </source>
</evidence>
<dbReference type="RefSeq" id="YP_009848957.1">
    <property type="nucleotide sequence ID" value="NC_048789.1"/>
</dbReference>
<evidence type="ECO:0000313" key="2">
    <source>
        <dbReference type="EMBL" id="QDF20006.1"/>
    </source>
</evidence>
<dbReference type="Pfam" id="PF10547">
    <property type="entry name" value="P22_AR_N"/>
    <property type="match status" value="1"/>
</dbReference>
<dbReference type="KEGG" id="vg:55619365"/>
<organism evidence="2 3">
    <name type="scientific">Corynebacterium phage Stiles</name>
    <dbReference type="NCBI Taxonomy" id="2588504"/>
    <lineage>
        <taxon>Viruses</taxon>
        <taxon>Duplodnaviria</taxon>
        <taxon>Heunggongvirae</taxon>
        <taxon>Uroviricota</taxon>
        <taxon>Caudoviricetes</taxon>
        <taxon>Samwavirus</taxon>
        <taxon>Samwavirus stiles</taxon>
    </lineage>
</organism>
<dbReference type="EMBL" id="MK977710">
    <property type="protein sequence ID" value="QDF20006.1"/>
    <property type="molecule type" value="Genomic_DNA"/>
</dbReference>
<keyword evidence="3" id="KW-1185">Reference proteome</keyword>
<dbReference type="InterPro" id="IPR018875">
    <property type="entry name" value="Antirepressor_Ant_N"/>
</dbReference>
<accession>A0A4Y6EMS4</accession>
<protein>
    <recommendedName>
        <fullName evidence="1">Antirepressor protein ant N-terminal domain-containing protein</fullName>
    </recommendedName>
</protein>
<name>A0A4Y6EMS4_9CAUD</name>
<reference evidence="2 3" key="1">
    <citation type="submission" date="2019-05" db="EMBL/GenBank/DDBJ databases">
        <authorList>
            <person name="Albert R.M."/>
            <person name="Nur A.I."/>
            <person name="Ayala A."/>
            <person name="Bradley M.S."/>
            <person name="Burch R.E."/>
            <person name="Chen M."/>
            <person name="Dulaney A."/>
            <person name="Kakulamarri P.S."/>
            <person name="Kelly K.U."/>
            <person name="Maynor S.D."/>
            <person name="Perritt S.E."/>
            <person name="Praveen H."/>
            <person name="Slemons D.M."/>
            <person name="Snidow C.R."/>
            <person name="Thalluri S."/>
            <person name="Vyawahare A.K."/>
            <person name="Williams M.R."/>
            <person name="Monti D.L."/>
            <person name="Garlena R.A."/>
            <person name="Russell D.A."/>
            <person name="Pope W.H."/>
            <person name="Jacobs-Sera D."/>
            <person name="Hatfull G.F."/>
        </authorList>
    </citation>
    <scope>NUCLEOTIDE SEQUENCE [LARGE SCALE GENOMIC DNA]</scope>
</reference>
<evidence type="ECO:0000259" key="1">
    <source>
        <dbReference type="Pfam" id="PF10547"/>
    </source>
</evidence>
<dbReference type="GeneID" id="55619365"/>
<dbReference type="PRINTS" id="PR01994">
    <property type="entry name" value="ANTIREPRESSR"/>
</dbReference>
<gene>
    <name evidence="2" type="primary">32</name>
    <name evidence="2" type="ORF">SEA_STILES_32</name>
</gene>
<feature type="domain" description="Antirepressor protein ant N-terminal" evidence="1">
    <location>
        <begin position="6"/>
        <end position="115"/>
    </location>
</feature>